<proteinExistence type="predicted"/>
<accession>A0A6I4VR46</accession>
<evidence type="ECO:0000313" key="2">
    <source>
        <dbReference type="Proteomes" id="UP000430692"/>
    </source>
</evidence>
<gene>
    <name evidence="1" type="ORF">GSM42_00435</name>
</gene>
<dbReference type="EMBL" id="WUUL01000001">
    <property type="protein sequence ID" value="MXQ52240.1"/>
    <property type="molecule type" value="Genomic_DNA"/>
</dbReference>
<keyword evidence="2" id="KW-1185">Reference proteome</keyword>
<organism evidence="1 2">
    <name type="scientific">Shimazuella alba</name>
    <dbReference type="NCBI Taxonomy" id="2690964"/>
    <lineage>
        <taxon>Bacteria</taxon>
        <taxon>Bacillati</taxon>
        <taxon>Bacillota</taxon>
        <taxon>Bacilli</taxon>
        <taxon>Bacillales</taxon>
        <taxon>Thermoactinomycetaceae</taxon>
        <taxon>Shimazuella</taxon>
    </lineage>
</organism>
<name>A0A6I4VR46_9BACL</name>
<dbReference type="RefSeq" id="WP_160799287.1">
    <property type="nucleotide sequence ID" value="NZ_WUUL01000001.1"/>
</dbReference>
<reference evidence="1 2" key="1">
    <citation type="submission" date="2019-12" db="EMBL/GenBank/DDBJ databases">
        <title>Whole-genome analyses of novel actinobacteria.</title>
        <authorList>
            <person name="Sahin N."/>
            <person name="Saygin H."/>
        </authorList>
    </citation>
    <scope>NUCLEOTIDE SEQUENCE [LARGE SCALE GENOMIC DNA]</scope>
    <source>
        <strain evidence="1 2">KC615</strain>
    </source>
</reference>
<evidence type="ECO:0000313" key="1">
    <source>
        <dbReference type="EMBL" id="MXQ52240.1"/>
    </source>
</evidence>
<comment type="caution">
    <text evidence="1">The sequence shown here is derived from an EMBL/GenBank/DDBJ whole genome shotgun (WGS) entry which is preliminary data.</text>
</comment>
<dbReference type="AlphaFoldDB" id="A0A6I4VR46"/>
<dbReference type="Proteomes" id="UP000430692">
    <property type="component" value="Unassembled WGS sequence"/>
</dbReference>
<protein>
    <submittedName>
        <fullName evidence="1">Uncharacterized protein</fullName>
    </submittedName>
</protein>
<sequence>MGAKKLSIPRFHMWEVTAYYPVVERVFQDGDNATYFDSNVNEKDYSLQVTKTRVAVICGLGLICVTNRPQMILMI</sequence>